<dbReference type="PaxDb" id="2903-EOD06520"/>
<protein>
    <recommendedName>
        <fullName evidence="3">Dynamin-type G domain-containing protein</fullName>
    </recommendedName>
</protein>
<dbReference type="RefSeq" id="XP_005758949.1">
    <property type="nucleotide sequence ID" value="XM_005758892.1"/>
</dbReference>
<dbReference type="Gene3D" id="3.40.50.300">
    <property type="entry name" value="P-loop containing nucleotide triphosphate hydrolases"/>
    <property type="match status" value="1"/>
</dbReference>
<evidence type="ECO:0000313" key="2">
    <source>
        <dbReference type="Proteomes" id="UP000013827"/>
    </source>
</evidence>
<name>A0A0D3I5I5_EMIH1</name>
<reference evidence="2" key="1">
    <citation type="journal article" date="2013" name="Nature">
        <title>Pan genome of the phytoplankton Emiliania underpins its global distribution.</title>
        <authorList>
            <person name="Read B.A."/>
            <person name="Kegel J."/>
            <person name="Klute M.J."/>
            <person name="Kuo A."/>
            <person name="Lefebvre S.C."/>
            <person name="Maumus F."/>
            <person name="Mayer C."/>
            <person name="Miller J."/>
            <person name="Monier A."/>
            <person name="Salamov A."/>
            <person name="Young J."/>
            <person name="Aguilar M."/>
            <person name="Claverie J.M."/>
            <person name="Frickenhaus S."/>
            <person name="Gonzalez K."/>
            <person name="Herman E.K."/>
            <person name="Lin Y.C."/>
            <person name="Napier J."/>
            <person name="Ogata H."/>
            <person name="Sarno A.F."/>
            <person name="Shmutz J."/>
            <person name="Schroeder D."/>
            <person name="de Vargas C."/>
            <person name="Verret F."/>
            <person name="von Dassow P."/>
            <person name="Valentin K."/>
            <person name="Van de Peer Y."/>
            <person name="Wheeler G."/>
            <person name="Dacks J.B."/>
            <person name="Delwiche C.F."/>
            <person name="Dyhrman S.T."/>
            <person name="Glockner G."/>
            <person name="John U."/>
            <person name="Richards T."/>
            <person name="Worden A.Z."/>
            <person name="Zhang X."/>
            <person name="Grigoriev I.V."/>
            <person name="Allen A.E."/>
            <person name="Bidle K."/>
            <person name="Borodovsky M."/>
            <person name="Bowler C."/>
            <person name="Brownlee C."/>
            <person name="Cock J.M."/>
            <person name="Elias M."/>
            <person name="Gladyshev V.N."/>
            <person name="Groth M."/>
            <person name="Guda C."/>
            <person name="Hadaegh A."/>
            <person name="Iglesias-Rodriguez M.D."/>
            <person name="Jenkins J."/>
            <person name="Jones B.M."/>
            <person name="Lawson T."/>
            <person name="Leese F."/>
            <person name="Lindquist E."/>
            <person name="Lobanov A."/>
            <person name="Lomsadze A."/>
            <person name="Malik S.B."/>
            <person name="Marsh M.E."/>
            <person name="Mackinder L."/>
            <person name="Mock T."/>
            <person name="Mueller-Roeber B."/>
            <person name="Pagarete A."/>
            <person name="Parker M."/>
            <person name="Probert I."/>
            <person name="Quesneville H."/>
            <person name="Raines C."/>
            <person name="Rensing S.A."/>
            <person name="Riano-Pachon D.M."/>
            <person name="Richier S."/>
            <person name="Rokitta S."/>
            <person name="Shiraiwa Y."/>
            <person name="Soanes D.M."/>
            <person name="van der Giezen M."/>
            <person name="Wahlund T.M."/>
            <person name="Williams B."/>
            <person name="Wilson W."/>
            <person name="Wolfe G."/>
            <person name="Wurch L.L."/>
        </authorList>
    </citation>
    <scope>NUCLEOTIDE SEQUENCE</scope>
</reference>
<dbReference type="Proteomes" id="UP000013827">
    <property type="component" value="Unassembled WGS sequence"/>
</dbReference>
<dbReference type="AlphaFoldDB" id="A0A0D3I5I5"/>
<evidence type="ECO:0008006" key="3">
    <source>
        <dbReference type="Google" id="ProtNLM"/>
    </source>
</evidence>
<accession>A0A0D3I5I5</accession>
<proteinExistence type="predicted"/>
<evidence type="ECO:0000313" key="1">
    <source>
        <dbReference type="EnsemblProtists" id="EOD06520"/>
    </source>
</evidence>
<sequence length="55" mass="5686">MLMQAHNRISTLLRHGSSAAPAPSVPEIVILGEQSSGKSSMLNLVADGPTPSARC</sequence>
<dbReference type="EnsemblProtists" id="EOD06520">
    <property type="protein sequence ID" value="EOD06520"/>
    <property type="gene ID" value="EMIHUDRAFT_218978"/>
</dbReference>
<organism evidence="1 2">
    <name type="scientific">Emiliania huxleyi (strain CCMP1516)</name>
    <dbReference type="NCBI Taxonomy" id="280463"/>
    <lineage>
        <taxon>Eukaryota</taxon>
        <taxon>Haptista</taxon>
        <taxon>Haptophyta</taxon>
        <taxon>Prymnesiophyceae</taxon>
        <taxon>Isochrysidales</taxon>
        <taxon>Noelaerhabdaceae</taxon>
        <taxon>Emiliania</taxon>
    </lineage>
</organism>
<dbReference type="SUPFAM" id="SSF52540">
    <property type="entry name" value="P-loop containing nucleoside triphosphate hydrolases"/>
    <property type="match status" value="1"/>
</dbReference>
<dbReference type="InterPro" id="IPR027417">
    <property type="entry name" value="P-loop_NTPase"/>
</dbReference>
<dbReference type="KEGG" id="ehx:EMIHUDRAFT_218978"/>
<dbReference type="HOGENOM" id="CLU_3036407_0_0_1"/>
<dbReference type="GeneID" id="17252734"/>
<keyword evidence="2" id="KW-1185">Reference proteome</keyword>
<reference evidence="1" key="2">
    <citation type="submission" date="2024-10" db="UniProtKB">
        <authorList>
            <consortium name="EnsemblProtists"/>
        </authorList>
    </citation>
    <scope>IDENTIFICATION</scope>
</reference>